<organism evidence="2 3">
    <name type="scientific">Diplodia seriata</name>
    <dbReference type="NCBI Taxonomy" id="420778"/>
    <lineage>
        <taxon>Eukaryota</taxon>
        <taxon>Fungi</taxon>
        <taxon>Dikarya</taxon>
        <taxon>Ascomycota</taxon>
        <taxon>Pezizomycotina</taxon>
        <taxon>Dothideomycetes</taxon>
        <taxon>Dothideomycetes incertae sedis</taxon>
        <taxon>Botryosphaeriales</taxon>
        <taxon>Botryosphaeriaceae</taxon>
        <taxon>Diplodia</taxon>
    </lineage>
</organism>
<evidence type="ECO:0008006" key="4">
    <source>
        <dbReference type="Google" id="ProtNLM"/>
    </source>
</evidence>
<dbReference type="Proteomes" id="UP001430584">
    <property type="component" value="Unassembled WGS sequence"/>
</dbReference>
<gene>
    <name evidence="2" type="ORF">SLS55_001685</name>
</gene>
<comment type="caution">
    <text evidence="2">The sequence shown here is derived from an EMBL/GenBank/DDBJ whole genome shotgun (WGS) entry which is preliminary data.</text>
</comment>
<dbReference type="RefSeq" id="XP_066635743.1">
    <property type="nucleotide sequence ID" value="XM_066773176.1"/>
</dbReference>
<reference evidence="2 3" key="1">
    <citation type="submission" date="2024-02" db="EMBL/GenBank/DDBJ databases">
        <title>De novo assembly and annotation of 12 fungi associated with fruit tree decline syndrome in Ontario, Canada.</title>
        <authorList>
            <person name="Sulman M."/>
            <person name="Ellouze W."/>
            <person name="Ilyukhin E."/>
        </authorList>
    </citation>
    <scope>NUCLEOTIDE SEQUENCE [LARGE SCALE GENOMIC DNA]</scope>
    <source>
        <strain evidence="2 3">FDS-637</strain>
    </source>
</reference>
<keyword evidence="3" id="KW-1185">Reference proteome</keyword>
<dbReference type="EMBL" id="JAJVCZ030000002">
    <property type="protein sequence ID" value="KAL0262714.1"/>
    <property type="molecule type" value="Genomic_DNA"/>
</dbReference>
<evidence type="ECO:0000313" key="2">
    <source>
        <dbReference type="EMBL" id="KAL0262714.1"/>
    </source>
</evidence>
<evidence type="ECO:0000256" key="1">
    <source>
        <dbReference type="SAM" id="MobiDB-lite"/>
    </source>
</evidence>
<feature type="region of interest" description="Disordered" evidence="1">
    <location>
        <begin position="68"/>
        <end position="107"/>
    </location>
</feature>
<protein>
    <recommendedName>
        <fullName evidence="4">C2H2-type domain-containing protein</fullName>
    </recommendedName>
</protein>
<name>A0ABR3CQ63_9PEZI</name>
<dbReference type="GeneID" id="92005770"/>
<accession>A0ABR3CQ63</accession>
<proteinExistence type="predicted"/>
<sequence>MTIKLKPCERICGFCAPAARQVFGSIVEMFEHVREAHADKREFWLQLVLAQKEEFECVGRDVDDVVDDADYDEDLVQDDDEDDDEDEDEDEDDDYVDEDDDEVVQEK</sequence>
<evidence type="ECO:0000313" key="3">
    <source>
        <dbReference type="Proteomes" id="UP001430584"/>
    </source>
</evidence>